<dbReference type="PANTHER" id="PTHR31062">
    <property type="entry name" value="XYLOGLUCAN ENDOTRANSGLUCOSYLASE/HYDROLASE PROTEIN 8-RELATED"/>
    <property type="match status" value="1"/>
</dbReference>
<sequence>MQPFVRKWALTALATVLVPVVLAQPTSPARAAPTAASQALTKPVTYDFSKTTDLSDFEKQWGADNIKVKDGLLQISMDQNITAPTIVYSKEIKAGKIDIMMKAAGGPGVATAFMMYETKGSTRDAEGKAYPYDEIDIEIVGKAPKGVQSMFFSKGSPSPSQLFSKDTTLSVNTHEKFIHYGIELTNNYVKWYINEREVHTYKKSQGHFPQDAKFFRIGVWAALNHASWAGQIDFSKQPFIAQVQSIAITPYPSGRPTGKPTVATNTNGQTTANGGSQGSTITTTTVPLHTKLWNAFKGLVSTQVNKLSGPIKNMLPVQFTGL</sequence>
<dbReference type="EMBL" id="JANBQB010000104">
    <property type="protein sequence ID" value="KAJ1982001.1"/>
    <property type="molecule type" value="Genomic_DNA"/>
</dbReference>
<dbReference type="InterPro" id="IPR000757">
    <property type="entry name" value="Beta-glucanase-like"/>
</dbReference>
<proteinExistence type="predicted"/>
<keyword evidence="7" id="KW-1185">Reference proteome</keyword>
<feature type="region of interest" description="Disordered" evidence="3">
    <location>
        <begin position="251"/>
        <end position="280"/>
    </location>
</feature>
<dbReference type="AlphaFoldDB" id="A0A9W8E9V4"/>
<accession>A0A9W8E9V4</accession>
<protein>
    <recommendedName>
        <fullName evidence="5">GH16 domain-containing protein</fullName>
    </recommendedName>
</protein>
<comment type="caution">
    <text evidence="6">The sequence shown here is derived from an EMBL/GenBank/DDBJ whole genome shotgun (WGS) entry which is preliminary data.</text>
</comment>
<feature type="domain" description="GH16" evidence="5">
    <location>
        <begin position="35"/>
        <end position="251"/>
    </location>
</feature>
<evidence type="ECO:0000313" key="7">
    <source>
        <dbReference type="Proteomes" id="UP001151582"/>
    </source>
</evidence>
<evidence type="ECO:0000256" key="1">
    <source>
        <dbReference type="ARBA" id="ARBA00022801"/>
    </source>
</evidence>
<dbReference type="OrthoDB" id="4781at2759"/>
<name>A0A9W8E9V4_9FUNG</name>
<gene>
    <name evidence="6" type="ORF">H4R34_001862</name>
</gene>
<feature type="compositionally biased region" description="Low complexity" evidence="3">
    <location>
        <begin position="263"/>
        <end position="280"/>
    </location>
</feature>
<reference evidence="6" key="1">
    <citation type="submission" date="2022-07" db="EMBL/GenBank/DDBJ databases">
        <title>Phylogenomic reconstructions and comparative analyses of Kickxellomycotina fungi.</title>
        <authorList>
            <person name="Reynolds N.K."/>
            <person name="Stajich J.E."/>
            <person name="Barry K."/>
            <person name="Grigoriev I.V."/>
            <person name="Crous P."/>
            <person name="Smith M.E."/>
        </authorList>
    </citation>
    <scope>NUCLEOTIDE SEQUENCE</scope>
    <source>
        <strain evidence="6">RSA 567</strain>
    </source>
</reference>
<evidence type="ECO:0000313" key="6">
    <source>
        <dbReference type="EMBL" id="KAJ1982001.1"/>
    </source>
</evidence>
<dbReference type="GO" id="GO:0004553">
    <property type="term" value="F:hydrolase activity, hydrolyzing O-glycosyl compounds"/>
    <property type="evidence" value="ECO:0007669"/>
    <property type="project" value="InterPro"/>
</dbReference>
<dbReference type="Proteomes" id="UP001151582">
    <property type="component" value="Unassembled WGS sequence"/>
</dbReference>
<feature type="signal peptide" evidence="4">
    <location>
        <begin position="1"/>
        <end position="23"/>
    </location>
</feature>
<dbReference type="InterPro" id="IPR044791">
    <property type="entry name" value="Beta-glucanase/XTH"/>
</dbReference>
<keyword evidence="1" id="KW-0378">Hydrolase</keyword>
<dbReference type="Pfam" id="PF00722">
    <property type="entry name" value="Glyco_hydro_16"/>
    <property type="match status" value="1"/>
</dbReference>
<dbReference type="Gene3D" id="2.60.120.200">
    <property type="match status" value="1"/>
</dbReference>
<evidence type="ECO:0000259" key="5">
    <source>
        <dbReference type="PROSITE" id="PS51762"/>
    </source>
</evidence>
<dbReference type="InterPro" id="IPR013320">
    <property type="entry name" value="ConA-like_dom_sf"/>
</dbReference>
<keyword evidence="2" id="KW-0326">Glycosidase</keyword>
<feature type="chain" id="PRO_5040853771" description="GH16 domain-containing protein" evidence="4">
    <location>
        <begin position="24"/>
        <end position="322"/>
    </location>
</feature>
<dbReference type="SUPFAM" id="SSF49899">
    <property type="entry name" value="Concanavalin A-like lectins/glucanases"/>
    <property type="match status" value="1"/>
</dbReference>
<dbReference type="PROSITE" id="PS51762">
    <property type="entry name" value="GH16_2"/>
    <property type="match status" value="1"/>
</dbReference>
<evidence type="ECO:0000256" key="2">
    <source>
        <dbReference type="ARBA" id="ARBA00023295"/>
    </source>
</evidence>
<organism evidence="6 7">
    <name type="scientific">Dimargaris verticillata</name>
    <dbReference type="NCBI Taxonomy" id="2761393"/>
    <lineage>
        <taxon>Eukaryota</taxon>
        <taxon>Fungi</taxon>
        <taxon>Fungi incertae sedis</taxon>
        <taxon>Zoopagomycota</taxon>
        <taxon>Kickxellomycotina</taxon>
        <taxon>Dimargaritomycetes</taxon>
        <taxon>Dimargaritales</taxon>
        <taxon>Dimargaritaceae</taxon>
        <taxon>Dimargaris</taxon>
    </lineage>
</organism>
<dbReference type="GO" id="GO:0005975">
    <property type="term" value="P:carbohydrate metabolic process"/>
    <property type="evidence" value="ECO:0007669"/>
    <property type="project" value="InterPro"/>
</dbReference>
<evidence type="ECO:0000256" key="4">
    <source>
        <dbReference type="SAM" id="SignalP"/>
    </source>
</evidence>
<evidence type="ECO:0000256" key="3">
    <source>
        <dbReference type="SAM" id="MobiDB-lite"/>
    </source>
</evidence>
<keyword evidence="4" id="KW-0732">Signal</keyword>